<dbReference type="EC" id="3.2.2.-" evidence="6"/>
<dbReference type="EMBL" id="JAFNEN010000125">
    <property type="protein sequence ID" value="KAG8193288.1"/>
    <property type="molecule type" value="Genomic_DNA"/>
</dbReference>
<dbReference type="GO" id="GO:0016787">
    <property type="term" value="F:hydrolase activity"/>
    <property type="evidence" value="ECO:0007669"/>
    <property type="project" value="UniProtKB-KW"/>
</dbReference>
<keyword evidence="1 6" id="KW-0378">Hydrolase</keyword>
<name>A0AAV6VBN7_9ARAC</name>
<evidence type="ECO:0000256" key="6">
    <source>
        <dbReference type="RuleBase" id="RU365002"/>
    </source>
</evidence>
<gene>
    <name evidence="7" type="ORF">JTE90_003775</name>
</gene>
<accession>A0AAV6VBN7</accession>
<dbReference type="Pfam" id="PF10343">
    <property type="entry name" value="Q_salvage"/>
    <property type="match status" value="1"/>
</dbReference>
<comment type="catalytic activity">
    <reaction evidence="5 6">
        <text>queuosine 5'-phosphate + H2O = queuine + D-ribose 5-phosphate</text>
        <dbReference type="Rhea" id="RHEA:75387"/>
        <dbReference type="ChEBI" id="CHEBI:15377"/>
        <dbReference type="ChEBI" id="CHEBI:17433"/>
        <dbReference type="ChEBI" id="CHEBI:78346"/>
        <dbReference type="ChEBI" id="CHEBI:194371"/>
    </reaction>
    <physiologicalReaction direction="left-to-right" evidence="5 6">
        <dbReference type="Rhea" id="RHEA:75388"/>
    </physiologicalReaction>
</comment>
<proteinExistence type="inferred from homology"/>
<evidence type="ECO:0000256" key="2">
    <source>
        <dbReference type="ARBA" id="ARBA00035119"/>
    </source>
</evidence>
<dbReference type="GO" id="GO:0006400">
    <property type="term" value="P:tRNA modification"/>
    <property type="evidence" value="ECO:0007669"/>
    <property type="project" value="TreeGrafter"/>
</dbReference>
<dbReference type="AlphaFoldDB" id="A0AAV6VBN7"/>
<evidence type="ECO:0000256" key="3">
    <source>
        <dbReference type="ARBA" id="ARBA00035306"/>
    </source>
</evidence>
<dbReference type="Proteomes" id="UP000827092">
    <property type="component" value="Unassembled WGS sequence"/>
</dbReference>
<sequence>MVLNPRESGEYIAGIAKHVKINQDGVQRAAELVLKGFLQQDFNLNTWWKSHELNPKNRILPFTLDWIFFVDTLNFSFWSEEGRDYKITYQGKTYTGYWSLCAAVNRSIEEGFDITSPSNYSNISLEKLKHIFRSDTGVEIPLLDERHRILLETGKCLVEKFNSTFATCVDFAKNNAEELLKIVLLNFASYRDEASIDGQSVSFYKRAQILIGDIWVCFEGQGIGAFHDIEKLTIFADYRVPQALVYLEAMEYSDELLKTLKEDKLIDNGGRFEVEIRGCTIWTTELIWKVIKEKQKNGEVPKDLIINAILIDNYLWQYRRDHAEEMEHIPFHKVRCIYY</sequence>
<comment type="function">
    <text evidence="6">Catalyzes the hydrolysis of queuosine 5'-phosphate, releasing the nucleobase queuine (q). Is required for salvage of queuine from exogenous queuosine (Q) that is imported and then converted to queuosine 5'-phosphate intracellularly.</text>
</comment>
<evidence type="ECO:0000256" key="5">
    <source>
        <dbReference type="ARBA" id="ARBA00048204"/>
    </source>
</evidence>
<organism evidence="7 8">
    <name type="scientific">Oedothorax gibbosus</name>
    <dbReference type="NCBI Taxonomy" id="931172"/>
    <lineage>
        <taxon>Eukaryota</taxon>
        <taxon>Metazoa</taxon>
        <taxon>Ecdysozoa</taxon>
        <taxon>Arthropoda</taxon>
        <taxon>Chelicerata</taxon>
        <taxon>Arachnida</taxon>
        <taxon>Araneae</taxon>
        <taxon>Araneomorphae</taxon>
        <taxon>Entelegynae</taxon>
        <taxon>Araneoidea</taxon>
        <taxon>Linyphiidae</taxon>
        <taxon>Erigoninae</taxon>
        <taxon>Oedothorax</taxon>
    </lineage>
</organism>
<comment type="similarity">
    <text evidence="2 6">Belongs to the QNG1 protein family.</text>
</comment>
<evidence type="ECO:0000313" key="8">
    <source>
        <dbReference type="Proteomes" id="UP000827092"/>
    </source>
</evidence>
<keyword evidence="8" id="KW-1185">Reference proteome</keyword>
<dbReference type="PANTHER" id="PTHR21314">
    <property type="entry name" value="QUEUOSINE 5'-PHOSPHATE N-GLYCOSYLASE_HYDROLASE-RELATED"/>
    <property type="match status" value="1"/>
</dbReference>
<reference evidence="7 8" key="1">
    <citation type="journal article" date="2022" name="Nat. Ecol. Evol.">
        <title>A masculinizing supergene underlies an exaggerated male reproductive morph in a spider.</title>
        <authorList>
            <person name="Hendrickx F."/>
            <person name="De Corte Z."/>
            <person name="Sonet G."/>
            <person name="Van Belleghem S.M."/>
            <person name="Kostlbacher S."/>
            <person name="Vangestel C."/>
        </authorList>
    </citation>
    <scope>NUCLEOTIDE SEQUENCE [LARGE SCALE GENOMIC DNA]</scope>
    <source>
        <strain evidence="7">W744_W776</strain>
    </source>
</reference>
<dbReference type="InterPro" id="IPR019438">
    <property type="entry name" value="Q_salvage"/>
</dbReference>
<evidence type="ECO:0000256" key="4">
    <source>
        <dbReference type="ARBA" id="ARBA00035393"/>
    </source>
</evidence>
<dbReference type="PANTHER" id="PTHR21314:SF0">
    <property type="entry name" value="QUEUOSINE 5'-PHOSPHATE N-GLYCOSYLASE_HYDROLASE"/>
    <property type="match status" value="1"/>
</dbReference>
<protein>
    <recommendedName>
        <fullName evidence="3 6">Queuosine 5'-phosphate N-glycosylase/hydrolase</fullName>
        <ecNumber evidence="6">3.2.2.-</ecNumber>
    </recommendedName>
    <alternativeName>
        <fullName evidence="4 6">Queuosine-nucleotide N-glycosylase/hydrolase</fullName>
    </alternativeName>
</protein>
<comment type="caution">
    <text evidence="7">The sequence shown here is derived from an EMBL/GenBank/DDBJ whole genome shotgun (WGS) entry which is preliminary data.</text>
</comment>
<evidence type="ECO:0000256" key="1">
    <source>
        <dbReference type="ARBA" id="ARBA00022801"/>
    </source>
</evidence>
<evidence type="ECO:0000313" key="7">
    <source>
        <dbReference type="EMBL" id="KAG8193288.1"/>
    </source>
</evidence>